<evidence type="ECO:0000259" key="8">
    <source>
        <dbReference type="Pfam" id="PF13656"/>
    </source>
</evidence>
<dbReference type="OMA" id="HEMRCER"/>
<dbReference type="PANTHER" id="PTHR13946">
    <property type="entry name" value="DNA-DIRECTED RNA POLYMERASE I,II,III"/>
    <property type="match status" value="1"/>
</dbReference>
<accession>A0A0V0QGQ0</accession>
<evidence type="ECO:0000256" key="1">
    <source>
        <dbReference type="ARBA" id="ARBA00004123"/>
    </source>
</evidence>
<dbReference type="OrthoDB" id="510325at2759"/>
<gene>
    <name evidence="9" type="ORF">PPERSA_01297</name>
</gene>
<dbReference type="GO" id="GO:0006383">
    <property type="term" value="P:transcription by RNA polymerase III"/>
    <property type="evidence" value="ECO:0007669"/>
    <property type="project" value="TreeGrafter"/>
</dbReference>
<dbReference type="GO" id="GO:0003899">
    <property type="term" value="F:DNA-directed RNA polymerase activity"/>
    <property type="evidence" value="ECO:0007669"/>
    <property type="project" value="InterPro"/>
</dbReference>
<dbReference type="GO" id="GO:0046983">
    <property type="term" value="F:protein dimerization activity"/>
    <property type="evidence" value="ECO:0007669"/>
    <property type="project" value="InterPro"/>
</dbReference>
<dbReference type="Gene3D" id="3.30.1360.10">
    <property type="entry name" value="RNA polymerase, RBP11-like subunit"/>
    <property type="match status" value="1"/>
</dbReference>
<feature type="compositionally biased region" description="Acidic residues" evidence="7">
    <location>
        <begin position="8"/>
        <end position="17"/>
    </location>
</feature>
<evidence type="ECO:0000256" key="2">
    <source>
        <dbReference type="ARBA" id="ARBA00022079"/>
    </source>
</evidence>
<comment type="similarity">
    <text evidence="6">Belongs to the archaeal Rpo11/eukaryotic RPB11/RPC19 RNA polymerase subunit family.</text>
</comment>
<comment type="subcellular location">
    <subcellularLocation>
        <location evidence="1">Nucleus</location>
    </subcellularLocation>
</comment>
<keyword evidence="4" id="KW-0804">Transcription</keyword>
<dbReference type="AlphaFoldDB" id="A0A0V0QGQ0"/>
<evidence type="ECO:0000313" key="10">
    <source>
        <dbReference type="Proteomes" id="UP000054937"/>
    </source>
</evidence>
<feature type="domain" description="DNA-directed RNA polymerase RBP11-like dimerisation" evidence="8">
    <location>
        <begin position="55"/>
        <end position="124"/>
    </location>
</feature>
<sequence>MSDNDSYSNEEPEEMANFEESNSAIEEEEINQIKTKKEQQNFIIQQNEQDKTCGTYIFLDEDHTLGNALRYMLVKRPDVEFCGYSIPHPSENKMNIRLQTVEKDSNSVLQEGLNSLANACDIIGDKFDQAIKKYNKKNKN</sequence>
<dbReference type="HAMAP" id="MF_00261">
    <property type="entry name" value="RNApol_arch_Rpo11"/>
    <property type="match status" value="1"/>
</dbReference>
<dbReference type="FunCoup" id="A0A0V0QGQ0">
    <property type="interactions" value="171"/>
</dbReference>
<dbReference type="Proteomes" id="UP000054937">
    <property type="component" value="Unassembled WGS sequence"/>
</dbReference>
<dbReference type="GO" id="GO:0005736">
    <property type="term" value="C:RNA polymerase I complex"/>
    <property type="evidence" value="ECO:0007669"/>
    <property type="project" value="TreeGrafter"/>
</dbReference>
<dbReference type="InterPro" id="IPR009025">
    <property type="entry name" value="RBP11-like_dimer"/>
</dbReference>
<protein>
    <recommendedName>
        <fullName evidence="2">DNA-directed RNA polymerases I and III subunit RPAC2</fullName>
    </recommendedName>
</protein>
<organism evidence="9 10">
    <name type="scientific">Pseudocohnilembus persalinus</name>
    <name type="common">Ciliate</name>
    <dbReference type="NCBI Taxonomy" id="266149"/>
    <lineage>
        <taxon>Eukaryota</taxon>
        <taxon>Sar</taxon>
        <taxon>Alveolata</taxon>
        <taxon>Ciliophora</taxon>
        <taxon>Intramacronucleata</taxon>
        <taxon>Oligohymenophorea</taxon>
        <taxon>Scuticociliatia</taxon>
        <taxon>Philasterida</taxon>
        <taxon>Pseudocohnilembidae</taxon>
        <taxon>Pseudocohnilembus</taxon>
    </lineage>
</organism>
<keyword evidence="10" id="KW-1185">Reference proteome</keyword>
<evidence type="ECO:0000256" key="5">
    <source>
        <dbReference type="ARBA" id="ARBA00023242"/>
    </source>
</evidence>
<evidence type="ECO:0000313" key="9">
    <source>
        <dbReference type="EMBL" id="KRX01394.1"/>
    </source>
</evidence>
<dbReference type="InterPro" id="IPR036603">
    <property type="entry name" value="RBP11-like"/>
</dbReference>
<name>A0A0V0QGQ0_PSEPJ</name>
<evidence type="ECO:0000256" key="3">
    <source>
        <dbReference type="ARBA" id="ARBA00022478"/>
    </source>
</evidence>
<dbReference type="Pfam" id="PF13656">
    <property type="entry name" value="RNA_pol_L_2"/>
    <property type="match status" value="1"/>
</dbReference>
<comment type="caution">
    <text evidence="9">The sequence shown here is derived from an EMBL/GenBank/DDBJ whole genome shotgun (WGS) entry which is preliminary data.</text>
</comment>
<dbReference type="EMBL" id="LDAU01000170">
    <property type="protein sequence ID" value="KRX01394.1"/>
    <property type="molecule type" value="Genomic_DNA"/>
</dbReference>
<evidence type="ECO:0000256" key="4">
    <source>
        <dbReference type="ARBA" id="ARBA00023163"/>
    </source>
</evidence>
<dbReference type="InterPro" id="IPR022905">
    <property type="entry name" value="Rpo11-like"/>
</dbReference>
<feature type="region of interest" description="Disordered" evidence="7">
    <location>
        <begin position="1"/>
        <end position="24"/>
    </location>
</feature>
<dbReference type="InterPro" id="IPR008193">
    <property type="entry name" value="RNA_pol_Rpb11_13-16kDa_CS"/>
</dbReference>
<dbReference type="InterPro" id="IPR033898">
    <property type="entry name" value="RNAP_AC19"/>
</dbReference>
<dbReference type="PANTHER" id="PTHR13946:SF28">
    <property type="entry name" value="DNA-DIRECTED RNA POLYMERASES I AND III SUBUNIT RPAC2"/>
    <property type="match status" value="1"/>
</dbReference>
<dbReference type="GO" id="GO:0003677">
    <property type="term" value="F:DNA binding"/>
    <property type="evidence" value="ECO:0007669"/>
    <property type="project" value="InterPro"/>
</dbReference>
<dbReference type="SUPFAM" id="SSF55257">
    <property type="entry name" value="RBP11-like subunits of RNA polymerase"/>
    <property type="match status" value="1"/>
</dbReference>
<dbReference type="FunFam" id="3.30.1360.10:FF:000006">
    <property type="entry name" value="DNA-directed RNA polymerases I and III subunit RPAC2"/>
    <property type="match status" value="1"/>
</dbReference>
<dbReference type="GO" id="GO:0006362">
    <property type="term" value="P:transcription elongation by RNA polymerase I"/>
    <property type="evidence" value="ECO:0007669"/>
    <property type="project" value="TreeGrafter"/>
</dbReference>
<keyword evidence="3 9" id="KW-0240">DNA-directed RNA polymerase</keyword>
<dbReference type="CDD" id="cd07029">
    <property type="entry name" value="RNAP_I_III_AC19"/>
    <property type="match status" value="1"/>
</dbReference>
<evidence type="ECO:0000256" key="6">
    <source>
        <dbReference type="ARBA" id="ARBA00025751"/>
    </source>
</evidence>
<proteinExistence type="inferred from homology"/>
<dbReference type="GO" id="GO:0005666">
    <property type="term" value="C:RNA polymerase III complex"/>
    <property type="evidence" value="ECO:0007669"/>
    <property type="project" value="TreeGrafter"/>
</dbReference>
<keyword evidence="5" id="KW-0539">Nucleus</keyword>
<evidence type="ECO:0000256" key="7">
    <source>
        <dbReference type="SAM" id="MobiDB-lite"/>
    </source>
</evidence>
<reference evidence="9 10" key="1">
    <citation type="journal article" date="2015" name="Sci. Rep.">
        <title>Genome of the facultative scuticociliatosis pathogen Pseudocohnilembus persalinus provides insight into its virulence through horizontal gene transfer.</title>
        <authorList>
            <person name="Xiong J."/>
            <person name="Wang G."/>
            <person name="Cheng J."/>
            <person name="Tian M."/>
            <person name="Pan X."/>
            <person name="Warren A."/>
            <person name="Jiang C."/>
            <person name="Yuan D."/>
            <person name="Miao W."/>
        </authorList>
    </citation>
    <scope>NUCLEOTIDE SEQUENCE [LARGE SCALE GENOMIC DNA]</scope>
    <source>
        <strain evidence="9">36N120E</strain>
    </source>
</reference>
<dbReference type="InParanoid" id="A0A0V0QGQ0"/>
<dbReference type="PROSITE" id="PS01154">
    <property type="entry name" value="RNA_POL_L_13KD"/>
    <property type="match status" value="1"/>
</dbReference>